<name>A0A0E0N5U8_ORYRU</name>
<keyword evidence="2" id="KW-1185">Reference proteome</keyword>
<reference evidence="2" key="1">
    <citation type="submission" date="2013-06" db="EMBL/GenBank/DDBJ databases">
        <authorList>
            <person name="Zhao Q."/>
        </authorList>
    </citation>
    <scope>NUCLEOTIDE SEQUENCE</scope>
    <source>
        <strain evidence="2">cv. W1943</strain>
    </source>
</reference>
<dbReference type="Gramene" id="ORUFI01G42730.1">
    <property type="protein sequence ID" value="ORUFI01G42730.1"/>
    <property type="gene ID" value="ORUFI01G42730"/>
</dbReference>
<protein>
    <submittedName>
        <fullName evidence="1">Uncharacterized protein</fullName>
    </submittedName>
</protein>
<dbReference type="EnsemblPlants" id="ORUFI01G42730.1">
    <property type="protein sequence ID" value="ORUFI01G42730.1"/>
    <property type="gene ID" value="ORUFI01G42730"/>
</dbReference>
<dbReference type="HOGENOM" id="CLU_2675388_0_0_1"/>
<reference evidence="1" key="2">
    <citation type="submission" date="2015-06" db="UniProtKB">
        <authorList>
            <consortium name="EnsemblPlants"/>
        </authorList>
    </citation>
    <scope>IDENTIFICATION</scope>
</reference>
<evidence type="ECO:0000313" key="1">
    <source>
        <dbReference type="EnsemblPlants" id="ORUFI01G42730.1"/>
    </source>
</evidence>
<sequence>MVVVVRGLKEHSGTSAWRWWPRRWIGATMIQVWGTDNLELHVPQRIQPLTHSMAKGGIRLSVHLTKMKDGRCVRR</sequence>
<organism evidence="1 2">
    <name type="scientific">Oryza rufipogon</name>
    <name type="common">Brownbeard rice</name>
    <name type="synonym">Asian wild rice</name>
    <dbReference type="NCBI Taxonomy" id="4529"/>
    <lineage>
        <taxon>Eukaryota</taxon>
        <taxon>Viridiplantae</taxon>
        <taxon>Streptophyta</taxon>
        <taxon>Embryophyta</taxon>
        <taxon>Tracheophyta</taxon>
        <taxon>Spermatophyta</taxon>
        <taxon>Magnoliopsida</taxon>
        <taxon>Liliopsida</taxon>
        <taxon>Poales</taxon>
        <taxon>Poaceae</taxon>
        <taxon>BOP clade</taxon>
        <taxon>Oryzoideae</taxon>
        <taxon>Oryzeae</taxon>
        <taxon>Oryzinae</taxon>
        <taxon>Oryza</taxon>
    </lineage>
</organism>
<dbReference type="Proteomes" id="UP000008022">
    <property type="component" value="Unassembled WGS sequence"/>
</dbReference>
<accession>A0A0E0N5U8</accession>
<evidence type="ECO:0000313" key="2">
    <source>
        <dbReference type="Proteomes" id="UP000008022"/>
    </source>
</evidence>
<dbReference type="AlphaFoldDB" id="A0A0E0N5U8"/>
<proteinExistence type="predicted"/>